<evidence type="ECO:0000313" key="4">
    <source>
        <dbReference type="EMBL" id="MCH6170913.1"/>
    </source>
</evidence>
<dbReference type="RefSeq" id="WP_241041719.1">
    <property type="nucleotide sequence ID" value="NZ_BAAAJF010000017.1"/>
</dbReference>
<dbReference type="InterPro" id="IPR041664">
    <property type="entry name" value="AAA_16"/>
</dbReference>
<dbReference type="PRINTS" id="PR00038">
    <property type="entry name" value="HTHLUXR"/>
</dbReference>
<evidence type="ECO:0000256" key="1">
    <source>
        <dbReference type="ARBA" id="ARBA00022741"/>
    </source>
</evidence>
<feature type="domain" description="HTH luxR-type" evidence="3">
    <location>
        <begin position="856"/>
        <end position="921"/>
    </location>
</feature>
<keyword evidence="5" id="KW-1185">Reference proteome</keyword>
<organism evidence="4 5">
    <name type="scientific">Pseudonocardia alaniniphila</name>
    <dbReference type="NCBI Taxonomy" id="75291"/>
    <lineage>
        <taxon>Bacteria</taxon>
        <taxon>Bacillati</taxon>
        <taxon>Actinomycetota</taxon>
        <taxon>Actinomycetes</taxon>
        <taxon>Pseudonocardiales</taxon>
        <taxon>Pseudonocardiaceae</taxon>
        <taxon>Pseudonocardia</taxon>
    </lineage>
</organism>
<dbReference type="Gene3D" id="1.10.10.10">
    <property type="entry name" value="Winged helix-like DNA-binding domain superfamily/Winged helix DNA-binding domain"/>
    <property type="match status" value="1"/>
</dbReference>
<dbReference type="PANTHER" id="PTHR16305">
    <property type="entry name" value="TESTICULAR SOLUBLE ADENYLYL CYCLASE"/>
    <property type="match status" value="1"/>
</dbReference>
<evidence type="ECO:0000259" key="3">
    <source>
        <dbReference type="PROSITE" id="PS50043"/>
    </source>
</evidence>
<proteinExistence type="predicted"/>
<dbReference type="SUPFAM" id="SSF46894">
    <property type="entry name" value="C-terminal effector domain of the bipartite response regulators"/>
    <property type="match status" value="1"/>
</dbReference>
<evidence type="ECO:0000313" key="5">
    <source>
        <dbReference type="Proteomes" id="UP001299970"/>
    </source>
</evidence>
<dbReference type="Proteomes" id="UP001299970">
    <property type="component" value="Unassembled WGS sequence"/>
</dbReference>
<dbReference type="PROSITE" id="PS50043">
    <property type="entry name" value="HTH_LUXR_2"/>
    <property type="match status" value="1"/>
</dbReference>
<protein>
    <submittedName>
        <fullName evidence="4">AAA family ATPase</fullName>
    </submittedName>
</protein>
<sequence>MATSPSNCDRRPGTDGDSSWLSGRTVECARLEQLLRDAATGRAAALRVVGDSGTGKTAMLDYAARRADGFRIMRLRGIAAERELPYAGLHLLCAPLLDDLDVLAPCQRAALATAVGLTTGGPPDHFLVSLATLNLLTNAAEAQPVCCIVDDTHWLDHASLLTLAFVARRVERGALVILFADHGRSRTELEGLPEMHLETLPLADARALLAAAAPGKIDAAVTVRVLIETGGNARELIEAFDGVSAVELAGGYTIPPRPGHSDVDHDCVQRARHLPGEARRLLLAAAADPTGDPTVVWRVAAALGIGPDAAEALEAQRLLVFGPRIVFGCARLRADVYAAAAPAELRAIHRALADATDGEADGDRRAWHLALSTSGPDDRLADRLERYAPTAQARGGIAALAAFLERATLLTADPACRARRALTAAAAQHAAGGQDAARRLLTIAEIGPLDEARRAWAALQRARIAFAVHRDNTALRPLLDAARRVEGHLPALAGAAYLEVLAAAMVSGHLTDMPSLRDVALAARSATAAGSADAIDLLVGALATRVLDGRSAAVVPLRRAVTAFSGGTHGSVTGDWSWLAGCVAADLWDERAWISLSSRQAHHDAAAQTDLSTPAHVLAQQALVDLYRGRFDNVRAALAEADMRAVAAGAAPLAYPSLLLAAWQGRHSILVDRLPEARHDARRRGDGLALTGTRLAETVLYNSVGDYEQALAAAQDVAESDQLGLSGWVLVELIEAAVRCGRADVAAHALGRLTDRTAAAATDWGAGIRAASRALLADAPDAEPLYEEAITRLSRTDVRLHLGRVQLLYGEWLRSRNRRADARKPLRAARELFATIGAEGFAGRARGELAATGEKASMDSRLLTPQESLIACLARDGLTNPEIGARLFVSRRTVEYHLHKVFVKLAITSRNELHLVLDTTADSPDGDTPRGATWSCA</sequence>
<dbReference type="InterPro" id="IPR027417">
    <property type="entry name" value="P-loop_NTPase"/>
</dbReference>
<dbReference type="InterPro" id="IPR000792">
    <property type="entry name" value="Tscrpt_reg_LuxR_C"/>
</dbReference>
<dbReference type="SUPFAM" id="SSF52540">
    <property type="entry name" value="P-loop containing nucleoside triphosphate hydrolases"/>
    <property type="match status" value="1"/>
</dbReference>
<evidence type="ECO:0000256" key="2">
    <source>
        <dbReference type="ARBA" id="ARBA00022840"/>
    </source>
</evidence>
<dbReference type="EMBL" id="JAKXMK010000037">
    <property type="protein sequence ID" value="MCH6170913.1"/>
    <property type="molecule type" value="Genomic_DNA"/>
</dbReference>
<dbReference type="PANTHER" id="PTHR16305:SF35">
    <property type="entry name" value="TRANSCRIPTIONAL ACTIVATOR DOMAIN"/>
    <property type="match status" value="1"/>
</dbReference>
<dbReference type="InterPro" id="IPR016032">
    <property type="entry name" value="Sig_transdc_resp-reg_C-effctor"/>
</dbReference>
<dbReference type="SMART" id="SM00421">
    <property type="entry name" value="HTH_LUXR"/>
    <property type="match status" value="1"/>
</dbReference>
<dbReference type="CDD" id="cd06170">
    <property type="entry name" value="LuxR_C_like"/>
    <property type="match status" value="1"/>
</dbReference>
<gene>
    <name evidence="4" type="ORF">MMF94_34870</name>
</gene>
<keyword evidence="1" id="KW-0547">Nucleotide-binding</keyword>
<accession>A0ABS9TQT8</accession>
<reference evidence="4 5" key="1">
    <citation type="submission" date="2022-03" db="EMBL/GenBank/DDBJ databases">
        <title>Pseudonocardia alaer sp. nov., a novel actinomycete isolated from reed forest soil.</title>
        <authorList>
            <person name="Wang L."/>
        </authorList>
    </citation>
    <scope>NUCLEOTIDE SEQUENCE [LARGE SCALE GENOMIC DNA]</scope>
    <source>
        <strain evidence="4 5">Y-16303</strain>
    </source>
</reference>
<dbReference type="Pfam" id="PF00196">
    <property type="entry name" value="GerE"/>
    <property type="match status" value="1"/>
</dbReference>
<comment type="caution">
    <text evidence="4">The sequence shown here is derived from an EMBL/GenBank/DDBJ whole genome shotgun (WGS) entry which is preliminary data.</text>
</comment>
<keyword evidence="2" id="KW-0067">ATP-binding</keyword>
<name>A0ABS9TQT8_9PSEU</name>
<dbReference type="InterPro" id="IPR036388">
    <property type="entry name" value="WH-like_DNA-bd_sf"/>
</dbReference>
<dbReference type="Pfam" id="PF13191">
    <property type="entry name" value="AAA_16"/>
    <property type="match status" value="1"/>
</dbReference>